<dbReference type="GO" id="GO:0050897">
    <property type="term" value="F:cobalt ion binding"/>
    <property type="evidence" value="ECO:0007669"/>
    <property type="project" value="TreeGrafter"/>
</dbReference>
<dbReference type="EMBL" id="CP001997">
    <property type="protein sequence ID" value="ADE57402.1"/>
    <property type="molecule type" value="Genomic_DNA"/>
</dbReference>
<keyword evidence="3 8" id="KW-0813">Transport</keyword>
<dbReference type="SUPFAM" id="SSF143865">
    <property type="entry name" value="CorA soluble domain-like"/>
    <property type="match status" value="1"/>
</dbReference>
<dbReference type="CDD" id="cd12828">
    <property type="entry name" value="TmCorA-like_1"/>
    <property type="match status" value="1"/>
</dbReference>
<keyword evidence="4 8" id="KW-1003">Cell membrane</keyword>
<evidence type="ECO:0000256" key="6">
    <source>
        <dbReference type="ARBA" id="ARBA00022989"/>
    </source>
</evidence>
<dbReference type="OrthoDB" id="9803416at2"/>
<dbReference type="Pfam" id="PF01544">
    <property type="entry name" value="CorA"/>
    <property type="match status" value="1"/>
</dbReference>
<organism evidence="9 10">
    <name type="scientific">Aminobacterium colombiense (strain DSM 12261 / ALA-1)</name>
    <dbReference type="NCBI Taxonomy" id="572547"/>
    <lineage>
        <taxon>Bacteria</taxon>
        <taxon>Thermotogati</taxon>
        <taxon>Synergistota</taxon>
        <taxon>Synergistia</taxon>
        <taxon>Synergistales</taxon>
        <taxon>Aminobacteriaceae</taxon>
        <taxon>Aminobacterium</taxon>
    </lineage>
</organism>
<comment type="function">
    <text evidence="8">Mediates influx of magnesium ions.</text>
</comment>
<dbReference type="KEGG" id="aco:Amico_1281"/>
<keyword evidence="8" id="KW-0460">Magnesium</keyword>
<dbReference type="AlphaFoldDB" id="D5EFS0"/>
<dbReference type="InterPro" id="IPR004488">
    <property type="entry name" value="Mg/Co-transport_prot_CorA"/>
</dbReference>
<dbReference type="InterPro" id="IPR002523">
    <property type="entry name" value="MgTranspt_CorA/ZnTranspt_ZntB"/>
</dbReference>
<dbReference type="GO" id="GO:0015087">
    <property type="term" value="F:cobalt ion transmembrane transporter activity"/>
    <property type="evidence" value="ECO:0007669"/>
    <property type="project" value="UniProtKB-UniRule"/>
</dbReference>
<comment type="similarity">
    <text evidence="2 8">Belongs to the CorA metal ion transporter (MIT) (TC 1.A.35) family.</text>
</comment>
<evidence type="ECO:0000256" key="1">
    <source>
        <dbReference type="ARBA" id="ARBA00004651"/>
    </source>
</evidence>
<dbReference type="PANTHER" id="PTHR46494">
    <property type="entry name" value="CORA FAMILY METAL ION TRANSPORTER (EUROFUNG)"/>
    <property type="match status" value="1"/>
</dbReference>
<keyword evidence="5 8" id="KW-0812">Transmembrane</keyword>
<comment type="subcellular location">
    <subcellularLocation>
        <location evidence="1">Cell membrane</location>
        <topology evidence="1">Multi-pass membrane protein</topology>
    </subcellularLocation>
    <subcellularLocation>
        <location evidence="8">Membrane</location>
        <topology evidence="8">Multi-pass membrane protein</topology>
    </subcellularLocation>
</comment>
<dbReference type="Gene3D" id="3.30.460.20">
    <property type="entry name" value="CorA soluble domain-like"/>
    <property type="match status" value="1"/>
</dbReference>
<dbReference type="HOGENOM" id="CLU_007127_0_0_0"/>
<evidence type="ECO:0000256" key="7">
    <source>
        <dbReference type="ARBA" id="ARBA00023136"/>
    </source>
</evidence>
<evidence type="ECO:0000256" key="5">
    <source>
        <dbReference type="ARBA" id="ARBA00022692"/>
    </source>
</evidence>
<sequence>MTQKLKKHRRSDKAGLPPGSLIHVGEKKMGDVALHLMRYGVDVLDERSLSDFHDYERKDSAGVIDWLDVVGLHEAPLIEEIGETFSIHPLVLEDILNTEQRPKTDEYEDFLYVVLKMLDIDEQTGDLTIEQVSFILKDNLVISFQERIGDVFEPVRERIRSTAGRFRRLGADYLLYALMDSVVDRYFVILERLGEQIEDTEDLLLAHPDQETVRSIYKMKRELLILRHAVWPLREAVNTIRKTESSLIQLQTRTYFGDLYDHVIQNIDTVENFRETVSGMLDLYLSSLSNRMNDVMKVLTVIATLFIPLTFIVGIYGMNFKYMPELEWKLGYPFVWVIMGFIAFAMIYLFKRKKWL</sequence>
<dbReference type="NCBIfam" id="TIGR00383">
    <property type="entry name" value="corA"/>
    <property type="match status" value="1"/>
</dbReference>
<dbReference type="SUPFAM" id="SSF144083">
    <property type="entry name" value="Magnesium transport protein CorA, transmembrane region"/>
    <property type="match status" value="1"/>
</dbReference>
<feature type="transmembrane region" description="Helical" evidence="8">
    <location>
        <begin position="330"/>
        <end position="350"/>
    </location>
</feature>
<evidence type="ECO:0000256" key="3">
    <source>
        <dbReference type="ARBA" id="ARBA00022448"/>
    </source>
</evidence>
<feature type="transmembrane region" description="Helical" evidence="8">
    <location>
        <begin position="298"/>
        <end position="318"/>
    </location>
</feature>
<dbReference type="STRING" id="572547.Amico_1281"/>
<keyword evidence="6 8" id="KW-1133">Transmembrane helix</keyword>
<dbReference type="Proteomes" id="UP000002366">
    <property type="component" value="Chromosome"/>
</dbReference>
<evidence type="ECO:0000313" key="9">
    <source>
        <dbReference type="EMBL" id="ADE57402.1"/>
    </source>
</evidence>
<dbReference type="InterPro" id="IPR045863">
    <property type="entry name" value="CorA_TM1_TM2"/>
</dbReference>
<name>D5EFS0_AMICL</name>
<evidence type="ECO:0000256" key="8">
    <source>
        <dbReference type="RuleBase" id="RU362010"/>
    </source>
</evidence>
<dbReference type="GO" id="GO:0005886">
    <property type="term" value="C:plasma membrane"/>
    <property type="evidence" value="ECO:0007669"/>
    <property type="project" value="UniProtKB-SubCell"/>
</dbReference>
<keyword evidence="8" id="KW-0406">Ion transport</keyword>
<evidence type="ECO:0000256" key="2">
    <source>
        <dbReference type="ARBA" id="ARBA00009765"/>
    </source>
</evidence>
<gene>
    <name evidence="8" type="primary">corA</name>
    <name evidence="9" type="ordered locus">Amico_1281</name>
</gene>
<keyword evidence="7 8" id="KW-0472">Membrane</keyword>
<protein>
    <recommendedName>
        <fullName evidence="8">Magnesium transport protein CorA</fullName>
    </recommendedName>
</protein>
<dbReference type="PANTHER" id="PTHR46494:SF1">
    <property type="entry name" value="CORA FAMILY METAL ION TRANSPORTER (EUROFUNG)"/>
    <property type="match status" value="1"/>
</dbReference>
<evidence type="ECO:0000313" key="10">
    <source>
        <dbReference type="Proteomes" id="UP000002366"/>
    </source>
</evidence>
<dbReference type="FunFam" id="1.20.58.340:FF:000012">
    <property type="entry name" value="Magnesium transport protein CorA"/>
    <property type="match status" value="1"/>
</dbReference>
<dbReference type="GO" id="GO:0000287">
    <property type="term" value="F:magnesium ion binding"/>
    <property type="evidence" value="ECO:0007669"/>
    <property type="project" value="TreeGrafter"/>
</dbReference>
<keyword evidence="10" id="KW-1185">Reference proteome</keyword>
<dbReference type="Gene3D" id="1.20.58.340">
    <property type="entry name" value="Magnesium transport protein CorA, transmembrane region"/>
    <property type="match status" value="2"/>
</dbReference>
<reference evidence="9 10" key="1">
    <citation type="journal article" date="2010" name="Stand. Genomic Sci.">
        <title>Complete genome sequence of Aminobacterium colombiense type strain (ALA-1).</title>
        <authorList>
            <person name="Chertkov O."/>
            <person name="Sikorski J."/>
            <person name="Brambilla E."/>
            <person name="Lapidus A."/>
            <person name="Copeland A."/>
            <person name="Glavina Del Rio T."/>
            <person name="Nolan M."/>
            <person name="Lucas S."/>
            <person name="Tice H."/>
            <person name="Cheng J.F."/>
            <person name="Han C."/>
            <person name="Detter J.C."/>
            <person name="Bruce D."/>
            <person name="Tapia R."/>
            <person name="Goodwin L."/>
            <person name="Pitluck S."/>
            <person name="Liolios K."/>
            <person name="Ivanova N."/>
            <person name="Mavromatis K."/>
            <person name="Ovchinnikova G."/>
            <person name="Pati A."/>
            <person name="Chen A."/>
            <person name="Palaniappan K."/>
            <person name="Land M."/>
            <person name="Hauser L."/>
            <person name="Chang Y.J."/>
            <person name="Jeffries C.D."/>
            <person name="Spring S."/>
            <person name="Rohde M."/>
            <person name="Goker M."/>
            <person name="Bristow J."/>
            <person name="Eisen J.A."/>
            <person name="Markowitz V."/>
            <person name="Hugenholtz P."/>
            <person name="Kyrpides N.C."/>
            <person name="Klenk H.P."/>
        </authorList>
    </citation>
    <scope>NUCLEOTIDE SEQUENCE [LARGE SCALE GENOMIC DNA]</scope>
    <source>
        <strain evidence="10">DSM 12261 / ALA-1</strain>
    </source>
</reference>
<dbReference type="InterPro" id="IPR045861">
    <property type="entry name" value="CorA_cytoplasmic_dom"/>
</dbReference>
<accession>D5EFS0</accession>
<dbReference type="RefSeq" id="WP_013048665.1">
    <property type="nucleotide sequence ID" value="NC_014011.1"/>
</dbReference>
<dbReference type="GO" id="GO:0015095">
    <property type="term" value="F:magnesium ion transmembrane transporter activity"/>
    <property type="evidence" value="ECO:0007669"/>
    <property type="project" value="UniProtKB-UniRule"/>
</dbReference>
<dbReference type="eggNOG" id="COG0598">
    <property type="taxonomic scope" value="Bacteria"/>
</dbReference>
<evidence type="ECO:0000256" key="4">
    <source>
        <dbReference type="ARBA" id="ARBA00022475"/>
    </source>
</evidence>
<proteinExistence type="inferred from homology"/>